<organism evidence="4 5">
    <name type="scientific">Comamonas serinivorans</name>
    <dbReference type="NCBI Taxonomy" id="1082851"/>
    <lineage>
        <taxon>Bacteria</taxon>
        <taxon>Pseudomonadati</taxon>
        <taxon>Pseudomonadota</taxon>
        <taxon>Betaproteobacteria</taxon>
        <taxon>Burkholderiales</taxon>
        <taxon>Comamonadaceae</taxon>
        <taxon>Comamonas</taxon>
    </lineage>
</organism>
<keyword evidence="2" id="KW-1133">Transmembrane helix</keyword>
<evidence type="ECO:0000256" key="1">
    <source>
        <dbReference type="SAM" id="MobiDB-lite"/>
    </source>
</evidence>
<evidence type="ECO:0000313" key="4">
    <source>
        <dbReference type="EMBL" id="ARU03379.1"/>
    </source>
</evidence>
<dbReference type="PANTHER" id="PTHR36698">
    <property type="entry name" value="BLL5892 PROTEIN"/>
    <property type="match status" value="1"/>
</dbReference>
<dbReference type="RefSeq" id="WP_087275831.1">
    <property type="nucleotide sequence ID" value="NZ_CP021455.1"/>
</dbReference>
<feature type="domain" description="Mce/MlaD" evidence="3">
    <location>
        <begin position="44"/>
        <end position="113"/>
    </location>
</feature>
<dbReference type="Proteomes" id="UP000196138">
    <property type="component" value="Chromosome"/>
</dbReference>
<dbReference type="KEGG" id="cser:CCO03_00595"/>
<dbReference type="EMBL" id="CP021455">
    <property type="protein sequence ID" value="ARU03379.1"/>
    <property type="molecule type" value="Genomic_DNA"/>
</dbReference>
<reference evidence="4 5" key="1">
    <citation type="submission" date="2017-05" db="EMBL/GenBank/DDBJ databases">
        <authorList>
            <person name="Song R."/>
            <person name="Chenine A.L."/>
            <person name="Ruprecht R.M."/>
        </authorList>
    </citation>
    <scope>NUCLEOTIDE SEQUENCE [LARGE SCALE GENOMIC DNA]</scope>
    <source>
        <strain evidence="4 5">DSM 26136</strain>
    </source>
</reference>
<evidence type="ECO:0000313" key="5">
    <source>
        <dbReference type="Proteomes" id="UP000196138"/>
    </source>
</evidence>
<feature type="region of interest" description="Disordered" evidence="1">
    <location>
        <begin position="296"/>
        <end position="321"/>
    </location>
</feature>
<evidence type="ECO:0000256" key="2">
    <source>
        <dbReference type="SAM" id="Phobius"/>
    </source>
</evidence>
<dbReference type="OrthoDB" id="5294672at2"/>
<keyword evidence="2" id="KW-0812">Transmembrane</keyword>
<protein>
    <recommendedName>
        <fullName evidence="3">Mce/MlaD domain-containing protein</fullName>
    </recommendedName>
</protein>
<evidence type="ECO:0000259" key="3">
    <source>
        <dbReference type="Pfam" id="PF02470"/>
    </source>
</evidence>
<accession>A0A1Y0EJ37</accession>
<feature type="transmembrane region" description="Helical" evidence="2">
    <location>
        <begin position="7"/>
        <end position="29"/>
    </location>
</feature>
<proteinExistence type="predicted"/>
<dbReference type="InterPro" id="IPR003399">
    <property type="entry name" value="Mce/MlaD"/>
</dbReference>
<keyword evidence="5" id="KW-1185">Reference proteome</keyword>
<dbReference type="PANTHER" id="PTHR36698:SF2">
    <property type="entry name" value="MCE_MLAD DOMAIN-CONTAINING PROTEIN"/>
    <property type="match status" value="1"/>
</dbReference>
<gene>
    <name evidence="4" type="ORF">CCO03_00595</name>
</gene>
<sequence>MENRSHAVAAGAFVVGVAVLLVAMVMWLMRDTSDRVPVDLFTSEAVSGLQPQAAVRYRGVDVGVVSNISLDPEVKGNVLVRVMLDRKAPLSKDSFATLGYQGVTGLAFIQLDDRGLSDEPPPQGKDEVPRIPLRGGLLSRLADQSGQMLDQLSDTMKRINDVLGDQNQANLTRALGEIGDAAQSVSALAADTNRLLAAQLDPAKTHVPQLVDEARAAIADMRIAAGNVKQAAGDFSTAVNRFDAQGGALDRVSEGANTFTASTLPRVHRAVESAERTIRQLDRTASTLNENPQAILYGGGQIPPGPGEQGFAQPMSSRSQP</sequence>
<dbReference type="Pfam" id="PF02470">
    <property type="entry name" value="MlaD"/>
    <property type="match status" value="1"/>
</dbReference>
<dbReference type="AlphaFoldDB" id="A0A1Y0EJ37"/>
<dbReference type="SUPFAM" id="SSF58104">
    <property type="entry name" value="Methyl-accepting chemotaxis protein (MCP) signaling domain"/>
    <property type="match status" value="1"/>
</dbReference>
<name>A0A1Y0EJ37_9BURK</name>
<keyword evidence="2" id="KW-0472">Membrane</keyword>